<dbReference type="AlphaFoldDB" id="A0A0W8F748"/>
<keyword evidence="1" id="KW-1133">Transmembrane helix</keyword>
<organism evidence="2">
    <name type="scientific">hydrocarbon metagenome</name>
    <dbReference type="NCBI Taxonomy" id="938273"/>
    <lineage>
        <taxon>unclassified sequences</taxon>
        <taxon>metagenomes</taxon>
        <taxon>ecological metagenomes</taxon>
    </lineage>
</organism>
<keyword evidence="1" id="KW-0472">Membrane</keyword>
<comment type="caution">
    <text evidence="2">The sequence shown here is derived from an EMBL/GenBank/DDBJ whole genome shotgun (WGS) entry which is preliminary data.</text>
</comment>
<protein>
    <submittedName>
        <fullName evidence="2">Uncharacterized protein</fullName>
    </submittedName>
</protein>
<name>A0A0W8F748_9ZZZZ</name>
<feature type="transmembrane region" description="Helical" evidence="1">
    <location>
        <begin position="12"/>
        <end position="36"/>
    </location>
</feature>
<proteinExistence type="predicted"/>
<evidence type="ECO:0000256" key="1">
    <source>
        <dbReference type="SAM" id="Phobius"/>
    </source>
</evidence>
<evidence type="ECO:0000313" key="2">
    <source>
        <dbReference type="EMBL" id="KUG16720.1"/>
    </source>
</evidence>
<gene>
    <name evidence="2" type="ORF">ASZ90_013630</name>
</gene>
<dbReference type="EMBL" id="LNQE01001483">
    <property type="protein sequence ID" value="KUG16720.1"/>
    <property type="molecule type" value="Genomic_DNA"/>
</dbReference>
<sequence length="39" mass="4352">MRRIANYNSNNINNNILIIFISLHYSIGISGVRIAAAYA</sequence>
<keyword evidence="1" id="KW-0812">Transmembrane</keyword>
<accession>A0A0W8F748</accession>
<reference evidence="2" key="1">
    <citation type="journal article" date="2015" name="Proc. Natl. Acad. Sci. U.S.A.">
        <title>Networks of energetic and metabolic interactions define dynamics in microbial communities.</title>
        <authorList>
            <person name="Embree M."/>
            <person name="Liu J.K."/>
            <person name="Al-Bassam M.M."/>
            <person name="Zengler K."/>
        </authorList>
    </citation>
    <scope>NUCLEOTIDE SEQUENCE</scope>
</reference>